<name>A0AAN6H274_9PEZI</name>
<dbReference type="Gene3D" id="3.90.1300.10">
    <property type="entry name" value="Amidase signature (AS) domain"/>
    <property type="match status" value="1"/>
</dbReference>
<comment type="caution">
    <text evidence="4">The sequence shown here is derived from an EMBL/GenBank/DDBJ whole genome shotgun (WGS) entry which is preliminary data.</text>
</comment>
<protein>
    <recommendedName>
        <fullName evidence="3">Rhodanese domain-containing protein</fullName>
    </recommendedName>
</protein>
<proteinExistence type="inferred from homology"/>
<keyword evidence="2" id="KW-0378">Hydrolase</keyword>
<dbReference type="InterPro" id="IPR001763">
    <property type="entry name" value="Rhodanese-like_dom"/>
</dbReference>
<dbReference type="InterPro" id="IPR036928">
    <property type="entry name" value="AS_sf"/>
</dbReference>
<dbReference type="PIRSF" id="PIRSF001221">
    <property type="entry name" value="Amidase_fungi"/>
    <property type="match status" value="1"/>
</dbReference>
<dbReference type="PROSITE" id="PS50206">
    <property type="entry name" value="RHODANESE_3"/>
    <property type="match status" value="1"/>
</dbReference>
<evidence type="ECO:0000256" key="2">
    <source>
        <dbReference type="ARBA" id="ARBA00022801"/>
    </source>
</evidence>
<evidence type="ECO:0000259" key="3">
    <source>
        <dbReference type="PROSITE" id="PS50206"/>
    </source>
</evidence>
<dbReference type="Pfam" id="PF01425">
    <property type="entry name" value="Amidase"/>
    <property type="match status" value="2"/>
</dbReference>
<evidence type="ECO:0000313" key="5">
    <source>
        <dbReference type="Proteomes" id="UP001175353"/>
    </source>
</evidence>
<dbReference type="InterPro" id="IPR023631">
    <property type="entry name" value="Amidase_dom"/>
</dbReference>
<reference evidence="4" key="1">
    <citation type="submission" date="2023-06" db="EMBL/GenBank/DDBJ databases">
        <title>Black Yeasts Isolated from many extreme environments.</title>
        <authorList>
            <person name="Coleine C."/>
            <person name="Stajich J.E."/>
            <person name="Selbmann L."/>
        </authorList>
    </citation>
    <scope>NUCLEOTIDE SEQUENCE</scope>
    <source>
        <strain evidence="4">CCFEE 5200</strain>
    </source>
</reference>
<organism evidence="4 5">
    <name type="scientific">Friedmanniomyces endolithicus</name>
    <dbReference type="NCBI Taxonomy" id="329885"/>
    <lineage>
        <taxon>Eukaryota</taxon>
        <taxon>Fungi</taxon>
        <taxon>Dikarya</taxon>
        <taxon>Ascomycota</taxon>
        <taxon>Pezizomycotina</taxon>
        <taxon>Dothideomycetes</taxon>
        <taxon>Dothideomycetidae</taxon>
        <taxon>Mycosphaerellales</taxon>
        <taxon>Teratosphaeriaceae</taxon>
        <taxon>Friedmanniomyces</taxon>
    </lineage>
</organism>
<dbReference type="PANTHER" id="PTHR46072:SF2">
    <property type="entry name" value="AMIDASE (EUROFUNG)"/>
    <property type="match status" value="1"/>
</dbReference>
<accession>A0AAN6H274</accession>
<sequence>MAWQDVTRKKREQIAALIPPEWRFSSQAIPSRITQPNIVHMVPLFLSPFEEEITNLPVPQLLQALHCGRFTAREVVAAYCHRATLAHQLVQCLSEINFESAAQRAAELDGYWRAHGGPIGPLHGLPISLMDRFNVAGLDSTSGFASWVGNAKTADDEGVLVQHLRALGAVIFCKTNVPMSMMVGETVNNTIGTTWNPQNRTLSAGGACGGEGALIALKGSPLGIGTELAGSSRIPAAFNGIYALKICEARLPRDGLVTVVSVRAVLFPKYGQLTCQMRGLPIAAGSIGLLSSSISGLQTVFRALLDSSPWINDAETLEMPWRQDKYAAIAARTHRSGHADGRLVFGLLSSDGHVQPHPDIERAMHNVRQALQQRGYEFRIFGSNSGISIREAIKASSEPPIMQVKAWYEQGHVDGLSATELWELCHVHFEYRKRYADYWREMSNRTRSGRAVDGVIQPVAATTAVRDGEFHYYGYTAVANVLDYPAAAFPVQVGSSSFDDNMPHGPPFNAVDALVRSCYRPEDAKGMPVGLQVIGQRHHEEHVLAMVQAISSALSEYNPAMA</sequence>
<keyword evidence="5" id="KW-1185">Reference proteome</keyword>
<comment type="similarity">
    <text evidence="1">Belongs to the amidase family.</text>
</comment>
<dbReference type="Proteomes" id="UP001175353">
    <property type="component" value="Unassembled WGS sequence"/>
</dbReference>
<evidence type="ECO:0000256" key="1">
    <source>
        <dbReference type="ARBA" id="ARBA00009199"/>
    </source>
</evidence>
<evidence type="ECO:0000313" key="4">
    <source>
        <dbReference type="EMBL" id="KAK0951808.1"/>
    </source>
</evidence>
<dbReference type="EMBL" id="JAUJLE010000662">
    <property type="protein sequence ID" value="KAK0951808.1"/>
    <property type="molecule type" value="Genomic_DNA"/>
</dbReference>
<dbReference type="PANTHER" id="PTHR46072">
    <property type="entry name" value="AMIDASE-RELATED-RELATED"/>
    <property type="match status" value="1"/>
</dbReference>
<dbReference type="AlphaFoldDB" id="A0AAN6H274"/>
<gene>
    <name evidence="4" type="ORF">LTR91_024771</name>
</gene>
<dbReference type="GO" id="GO:0016787">
    <property type="term" value="F:hydrolase activity"/>
    <property type="evidence" value="ECO:0007669"/>
    <property type="project" value="UniProtKB-KW"/>
</dbReference>
<dbReference type="SUPFAM" id="SSF75304">
    <property type="entry name" value="Amidase signature (AS) enzymes"/>
    <property type="match status" value="1"/>
</dbReference>
<feature type="domain" description="Rhodanese" evidence="3">
    <location>
        <begin position="55"/>
        <end position="121"/>
    </location>
</feature>